<dbReference type="RefSeq" id="WP_067214794.1">
    <property type="nucleotide sequence ID" value="NZ_JAJGNR010000005.1"/>
</dbReference>
<accession>A0A285S8R2</accession>
<keyword evidence="11" id="KW-0511">Multifunctional enzyme</keyword>
<evidence type="ECO:0000256" key="9">
    <source>
        <dbReference type="ARBA" id="ARBA00022857"/>
    </source>
</evidence>
<feature type="binding site" evidence="15">
    <location>
        <position position="83"/>
    </location>
    <ligand>
        <name>Zn(2+)</name>
        <dbReference type="ChEBI" id="CHEBI:29105"/>
        <note>catalytic</note>
    </ligand>
</feature>
<feature type="binding site" evidence="15">
    <location>
        <position position="92"/>
    </location>
    <ligand>
        <name>Zn(2+)</name>
        <dbReference type="ChEBI" id="CHEBI:29105"/>
        <note>catalytic</note>
    </ligand>
</feature>
<feature type="binding site" evidence="14">
    <location>
        <position position="304"/>
    </location>
    <ligand>
        <name>substrate</name>
    </ligand>
</feature>
<dbReference type="SUPFAM" id="SSF53927">
    <property type="entry name" value="Cytidine deaminase-like"/>
    <property type="match status" value="1"/>
</dbReference>
<dbReference type="CDD" id="cd01284">
    <property type="entry name" value="Riboflavin_deaminase-reductase"/>
    <property type="match status" value="1"/>
</dbReference>
<dbReference type="PROSITE" id="PS00903">
    <property type="entry name" value="CYT_DCMP_DEAMINASES_1"/>
    <property type="match status" value="1"/>
</dbReference>
<dbReference type="PANTHER" id="PTHR38011">
    <property type="entry name" value="DIHYDROFOLATE REDUCTASE FAMILY PROTEIN (AFU_ORTHOLOGUE AFUA_8G06820)"/>
    <property type="match status" value="1"/>
</dbReference>
<evidence type="ECO:0000256" key="8">
    <source>
        <dbReference type="ARBA" id="ARBA00022833"/>
    </source>
</evidence>
<dbReference type="GO" id="GO:0008270">
    <property type="term" value="F:zinc ion binding"/>
    <property type="evidence" value="ECO:0007669"/>
    <property type="project" value="InterPro"/>
</dbReference>
<dbReference type="InterPro" id="IPR016192">
    <property type="entry name" value="APOBEC/CMP_deaminase_Zn-bd"/>
</dbReference>
<keyword evidence="8 12" id="KW-0862">Zinc</keyword>
<evidence type="ECO:0000259" key="16">
    <source>
        <dbReference type="PROSITE" id="PS51747"/>
    </source>
</evidence>
<proteinExistence type="inferred from homology"/>
<sequence length="374" mass="39469">MPDSWHDERFMAAAASYARRALGRVWPNPAVGALIVRDDGDGPVIVGRGYTRPPGGPHAEVVALAQAGEAARGATCYVTLEPCSHQGRTGPCCVALAEAGIRRVVIGLLDPNPRVAGRGVAMLEAAGVEVRSGVREELCSALHAGHVSRLTRGRPLVVLKLAVSRDGFIGRRGAGQVAITGEDVFRRVHILRAECDGILVGIGTALADDPSLNCRLPGLSHRSPVRIILDTNARLPLDSKLVQTAGEIPLWLLVAADADPEKVEALTVAGCTVIRLARAKGEPIDPRTAVRALGQRGITKLMVEGGSTVARAFLDTDLADEVIISQSDLVIGEGGILPFGSRGADMVTASVRFRNVGARRIGADTMTHFVRERS</sequence>
<comment type="function">
    <text evidence="1 12">Converts 2,5-diamino-6-(ribosylamino)-4(3h)-pyrimidinone 5'-phosphate into 5-amino-6-(ribosylamino)-2,4(1h,3h)-pyrimidinedione 5'-phosphate.</text>
</comment>
<dbReference type="Proteomes" id="UP000219331">
    <property type="component" value="Unassembled WGS sequence"/>
</dbReference>
<dbReference type="STRING" id="538381.GCA_001696535_00100"/>
<evidence type="ECO:0000256" key="11">
    <source>
        <dbReference type="ARBA" id="ARBA00023268"/>
    </source>
</evidence>
<keyword evidence="9 12" id="KW-0521">NADP</keyword>
<evidence type="ECO:0000256" key="13">
    <source>
        <dbReference type="PIRSR" id="PIRSR006769-1"/>
    </source>
</evidence>
<dbReference type="Gene3D" id="3.40.140.10">
    <property type="entry name" value="Cytidine Deaminase, domain 2"/>
    <property type="match status" value="1"/>
</dbReference>
<comment type="catalytic activity">
    <reaction evidence="12">
        <text>2,5-diamino-6-hydroxy-4-(5-phosphoribosylamino)-pyrimidine + H2O + H(+) = 5-amino-6-(5-phospho-D-ribosylamino)uracil + NH4(+)</text>
        <dbReference type="Rhea" id="RHEA:21868"/>
        <dbReference type="ChEBI" id="CHEBI:15377"/>
        <dbReference type="ChEBI" id="CHEBI:15378"/>
        <dbReference type="ChEBI" id="CHEBI:28938"/>
        <dbReference type="ChEBI" id="CHEBI:58453"/>
        <dbReference type="ChEBI" id="CHEBI:58614"/>
        <dbReference type="EC" id="3.5.4.26"/>
    </reaction>
</comment>
<evidence type="ECO:0000256" key="14">
    <source>
        <dbReference type="PIRSR" id="PIRSR006769-2"/>
    </source>
</evidence>
<dbReference type="PIRSF" id="PIRSF006769">
    <property type="entry name" value="RibD"/>
    <property type="match status" value="1"/>
</dbReference>
<dbReference type="EC" id="1.1.1.193" evidence="12"/>
<dbReference type="NCBIfam" id="TIGR00326">
    <property type="entry name" value="eubact_ribD"/>
    <property type="match status" value="1"/>
</dbReference>
<evidence type="ECO:0000256" key="10">
    <source>
        <dbReference type="ARBA" id="ARBA00023002"/>
    </source>
</evidence>
<keyword evidence="12" id="KW-0378">Hydrolase</keyword>
<evidence type="ECO:0000256" key="12">
    <source>
        <dbReference type="PIRNR" id="PIRNR006769"/>
    </source>
</evidence>
<feature type="active site" description="Proton donor" evidence="13">
    <location>
        <position position="60"/>
    </location>
</feature>
<evidence type="ECO:0000256" key="5">
    <source>
        <dbReference type="ARBA" id="ARBA00007417"/>
    </source>
</evidence>
<comment type="pathway">
    <text evidence="2 12">Cofactor biosynthesis; riboflavin biosynthesis; 5-amino-6-(D-ribitylamino)uracil from GTP: step 2/4.</text>
</comment>
<keyword evidence="7 12" id="KW-0479">Metal-binding</keyword>
<dbReference type="EMBL" id="OBML01000004">
    <property type="protein sequence ID" value="SOC03973.1"/>
    <property type="molecule type" value="Genomic_DNA"/>
</dbReference>
<dbReference type="InterPro" id="IPR002125">
    <property type="entry name" value="CMP_dCMP_dom"/>
</dbReference>
<dbReference type="Gene3D" id="3.40.430.10">
    <property type="entry name" value="Dihydrofolate Reductase, subunit A"/>
    <property type="match status" value="1"/>
</dbReference>
<dbReference type="PANTHER" id="PTHR38011:SF7">
    <property type="entry name" value="2,5-DIAMINO-6-RIBOSYLAMINO-4(3H)-PYRIMIDINONE 5'-PHOSPHATE REDUCTASE"/>
    <property type="match status" value="1"/>
</dbReference>
<comment type="catalytic activity">
    <reaction evidence="12">
        <text>5-amino-6-(5-phospho-D-ribitylamino)uracil + NADP(+) = 5-amino-6-(5-phospho-D-ribosylamino)uracil + NADPH + H(+)</text>
        <dbReference type="Rhea" id="RHEA:17845"/>
        <dbReference type="ChEBI" id="CHEBI:15378"/>
        <dbReference type="ChEBI" id="CHEBI:57783"/>
        <dbReference type="ChEBI" id="CHEBI:58349"/>
        <dbReference type="ChEBI" id="CHEBI:58421"/>
        <dbReference type="ChEBI" id="CHEBI:58453"/>
        <dbReference type="EC" id="1.1.1.193"/>
    </reaction>
</comment>
<dbReference type="UniPathway" id="UPA00275">
    <property type="reaction ID" value="UER00401"/>
</dbReference>
<dbReference type="InterPro" id="IPR024072">
    <property type="entry name" value="DHFR-like_dom_sf"/>
</dbReference>
<dbReference type="InterPro" id="IPR004794">
    <property type="entry name" value="Eubact_RibD"/>
</dbReference>
<evidence type="ECO:0000256" key="2">
    <source>
        <dbReference type="ARBA" id="ARBA00004882"/>
    </source>
</evidence>
<feature type="binding site" evidence="14">
    <location>
        <position position="204"/>
    </location>
    <ligand>
        <name>NADP(+)</name>
        <dbReference type="ChEBI" id="CHEBI:58349"/>
    </ligand>
</feature>
<dbReference type="GO" id="GO:0008703">
    <property type="term" value="F:5-amino-6-(5-phosphoribosylamino)uracil reductase activity"/>
    <property type="evidence" value="ECO:0007669"/>
    <property type="project" value="UniProtKB-EC"/>
</dbReference>
<feature type="binding site" evidence="14">
    <location>
        <begin position="306"/>
        <end position="312"/>
    </location>
    <ligand>
        <name>NADP(+)</name>
        <dbReference type="ChEBI" id="CHEBI:58349"/>
    </ligand>
</feature>
<gene>
    <name evidence="17" type="ORF">SAMN05421512_104295</name>
</gene>
<dbReference type="SUPFAM" id="SSF53597">
    <property type="entry name" value="Dihydrofolate reductase-like"/>
    <property type="match status" value="1"/>
</dbReference>
<dbReference type="Pfam" id="PF00383">
    <property type="entry name" value="dCMP_cyt_deam_1"/>
    <property type="match status" value="1"/>
</dbReference>
<comment type="similarity">
    <text evidence="5 12">In the C-terminal section; belongs to the HTP reductase family.</text>
</comment>
<organism evidence="17 18">
    <name type="scientific">Stappia indica</name>
    <dbReference type="NCBI Taxonomy" id="538381"/>
    <lineage>
        <taxon>Bacteria</taxon>
        <taxon>Pseudomonadati</taxon>
        <taxon>Pseudomonadota</taxon>
        <taxon>Alphaproteobacteria</taxon>
        <taxon>Hyphomicrobiales</taxon>
        <taxon>Stappiaceae</taxon>
        <taxon>Stappia</taxon>
    </lineage>
</organism>
<feature type="binding site" evidence="14">
    <location>
        <position position="231"/>
    </location>
    <ligand>
        <name>NADP(+)</name>
        <dbReference type="ChEBI" id="CHEBI:58349"/>
    </ligand>
</feature>
<evidence type="ECO:0000256" key="7">
    <source>
        <dbReference type="ARBA" id="ARBA00022723"/>
    </source>
</evidence>
<feature type="binding site" evidence="14">
    <location>
        <position position="215"/>
    </location>
    <ligand>
        <name>substrate</name>
    </ligand>
</feature>
<keyword evidence="10 12" id="KW-0560">Oxidoreductase</keyword>
<dbReference type="EC" id="3.5.4.26" evidence="12"/>
<keyword evidence="6 12" id="KW-0686">Riboflavin biosynthesis</keyword>
<evidence type="ECO:0000256" key="4">
    <source>
        <dbReference type="ARBA" id="ARBA00005259"/>
    </source>
</evidence>
<dbReference type="Pfam" id="PF01872">
    <property type="entry name" value="RibD_C"/>
    <property type="match status" value="1"/>
</dbReference>
<comment type="cofactor">
    <cofactor evidence="12 15">
        <name>Zn(2+)</name>
        <dbReference type="ChEBI" id="CHEBI:29105"/>
    </cofactor>
    <text evidence="12 15">Binds 1 zinc ion.</text>
</comment>
<feature type="binding site" evidence="14">
    <location>
        <position position="212"/>
    </location>
    <ligand>
        <name>substrate</name>
    </ligand>
</feature>
<dbReference type="InterPro" id="IPR016193">
    <property type="entry name" value="Cytidine_deaminase-like"/>
</dbReference>
<feature type="binding site" evidence="14">
    <location>
        <position position="208"/>
    </location>
    <ligand>
        <name>NADP(+)</name>
        <dbReference type="ChEBI" id="CHEBI:58349"/>
    </ligand>
</feature>
<dbReference type="OrthoDB" id="9800865at2"/>
<dbReference type="GO" id="GO:0009231">
    <property type="term" value="P:riboflavin biosynthetic process"/>
    <property type="evidence" value="ECO:0007669"/>
    <property type="project" value="UniProtKB-UniPathway"/>
</dbReference>
<keyword evidence="18" id="KW-1185">Reference proteome</keyword>
<evidence type="ECO:0000256" key="6">
    <source>
        <dbReference type="ARBA" id="ARBA00022619"/>
    </source>
</evidence>
<dbReference type="GO" id="GO:0008835">
    <property type="term" value="F:diaminohydroxyphosphoribosylaminopyrimidine deaminase activity"/>
    <property type="evidence" value="ECO:0007669"/>
    <property type="project" value="UniProtKB-EC"/>
</dbReference>
<evidence type="ECO:0000256" key="15">
    <source>
        <dbReference type="PIRSR" id="PIRSR006769-3"/>
    </source>
</evidence>
<comment type="similarity">
    <text evidence="4 12">In the N-terminal section; belongs to the cytidine and deoxycytidylate deaminase family.</text>
</comment>
<feature type="binding site" evidence="15">
    <location>
        <position position="58"/>
    </location>
    <ligand>
        <name>Zn(2+)</name>
        <dbReference type="ChEBI" id="CHEBI:29105"/>
        <note>catalytic</note>
    </ligand>
</feature>
<dbReference type="InterPro" id="IPR002734">
    <property type="entry name" value="RibDG_C"/>
</dbReference>
<reference evidence="17 18" key="1">
    <citation type="submission" date="2017-08" db="EMBL/GenBank/DDBJ databases">
        <authorList>
            <person name="de Groot N.N."/>
        </authorList>
    </citation>
    <scope>NUCLEOTIDE SEQUENCE [LARGE SCALE GENOMIC DNA]</scope>
    <source>
        <strain evidence="17 18">USBA 352</strain>
    </source>
</reference>
<feature type="domain" description="CMP/dCMP-type deaminase" evidence="16">
    <location>
        <begin position="5"/>
        <end position="131"/>
    </location>
</feature>
<evidence type="ECO:0000256" key="1">
    <source>
        <dbReference type="ARBA" id="ARBA00002151"/>
    </source>
</evidence>
<comment type="pathway">
    <text evidence="3 12">Cofactor biosynthesis; riboflavin biosynthesis; 5-amino-6-(D-ribitylamino)uracil from GTP: step 3/4.</text>
</comment>
<feature type="binding site" evidence="14">
    <location>
        <position position="192"/>
    </location>
    <ligand>
        <name>substrate</name>
    </ligand>
</feature>
<dbReference type="PROSITE" id="PS51747">
    <property type="entry name" value="CYT_DCMP_DEAMINASES_2"/>
    <property type="match status" value="1"/>
</dbReference>
<dbReference type="AlphaFoldDB" id="A0A285S8R2"/>
<evidence type="ECO:0000256" key="3">
    <source>
        <dbReference type="ARBA" id="ARBA00004910"/>
    </source>
</evidence>
<evidence type="ECO:0000313" key="18">
    <source>
        <dbReference type="Proteomes" id="UP000219331"/>
    </source>
</evidence>
<protein>
    <recommendedName>
        <fullName evidence="12">Riboflavin biosynthesis protein RibD</fullName>
    </recommendedName>
    <domain>
        <recommendedName>
            <fullName evidence="12">Diaminohydroxyphosphoribosylaminopyrimidine deaminase</fullName>
            <shortName evidence="12">DRAP deaminase</shortName>
            <ecNumber evidence="12">3.5.4.26</ecNumber>
        </recommendedName>
        <alternativeName>
            <fullName evidence="12">Riboflavin-specific deaminase</fullName>
        </alternativeName>
    </domain>
    <domain>
        <recommendedName>
            <fullName evidence="12">5-amino-6-(5-phosphoribosylamino)uracil reductase</fullName>
            <ecNumber evidence="12">1.1.1.193</ecNumber>
        </recommendedName>
        <alternativeName>
            <fullName evidence="12">HTP reductase</fullName>
        </alternativeName>
    </domain>
</protein>
<evidence type="ECO:0000313" key="17">
    <source>
        <dbReference type="EMBL" id="SOC03973.1"/>
    </source>
</evidence>
<feature type="binding site" evidence="14">
    <location>
        <position position="162"/>
    </location>
    <ligand>
        <name>NADP(+)</name>
        <dbReference type="ChEBI" id="CHEBI:58349"/>
    </ligand>
</feature>
<dbReference type="InterPro" id="IPR050765">
    <property type="entry name" value="Riboflavin_Biosynth_HTPR"/>
</dbReference>
<name>A0A285S8R2_9HYPH</name>